<feature type="active site" description="Proton acceptor" evidence="7">
    <location>
        <position position="177"/>
    </location>
</feature>
<feature type="binding site" evidence="7">
    <location>
        <position position="240"/>
    </location>
    <ligand>
        <name>sn-glycerol 3-phosphate</name>
        <dbReference type="ChEBI" id="CHEBI:57597"/>
    </ligand>
</feature>
<keyword evidence="7" id="KW-0963">Cytoplasm</keyword>
<feature type="binding site" evidence="7">
    <location>
        <position position="241"/>
    </location>
    <ligand>
        <name>sn-glycerol 3-phosphate</name>
        <dbReference type="ChEBI" id="CHEBI:57597"/>
    </ligand>
</feature>
<dbReference type="PANTHER" id="PTHR11728:SF1">
    <property type="entry name" value="GLYCEROL-3-PHOSPHATE DEHYDROGENASE [NAD(+)] 2, CHLOROPLASTIC"/>
    <property type="match status" value="1"/>
</dbReference>
<dbReference type="NCBIfam" id="NF000940">
    <property type="entry name" value="PRK00094.1-2"/>
    <property type="match status" value="1"/>
</dbReference>
<feature type="binding site" evidence="7">
    <location>
        <position position="94"/>
    </location>
    <ligand>
        <name>sn-glycerol 3-phosphate</name>
        <dbReference type="ChEBI" id="CHEBI:57597"/>
    </ligand>
</feature>
<dbReference type="HAMAP" id="MF_00394">
    <property type="entry name" value="NAD_Glyc3P_dehydrog"/>
    <property type="match status" value="1"/>
</dbReference>
<feature type="domain" description="Glycerol-3-phosphate dehydrogenase NAD-dependent C-terminal" evidence="11">
    <location>
        <begin position="166"/>
        <end position="305"/>
    </location>
</feature>
<keyword evidence="13" id="KW-1185">Reference proteome</keyword>
<feature type="binding site" evidence="7">
    <location>
        <position position="32"/>
    </location>
    <ligand>
        <name>NADPH</name>
        <dbReference type="ChEBI" id="CHEBI:57783"/>
    </ligand>
</feature>
<feature type="domain" description="Glycerol-3-phosphate dehydrogenase NAD-dependent N-terminal" evidence="10">
    <location>
        <begin position="3"/>
        <end position="146"/>
    </location>
</feature>
<organism evidence="12 13">
    <name type="scientific">Acetobacter thailandicus</name>
    <dbReference type="NCBI Taxonomy" id="1502842"/>
    <lineage>
        <taxon>Bacteria</taxon>
        <taxon>Pseudomonadati</taxon>
        <taxon>Pseudomonadota</taxon>
        <taxon>Alphaproteobacteria</taxon>
        <taxon>Acetobacterales</taxon>
        <taxon>Acetobacteraceae</taxon>
        <taxon>Acetobacter</taxon>
    </lineage>
</organism>
<dbReference type="PRINTS" id="PR00077">
    <property type="entry name" value="GPDHDRGNASE"/>
</dbReference>
<keyword evidence="4 7" id="KW-0443">Lipid metabolism</keyword>
<keyword evidence="2 7" id="KW-0444">Lipid biosynthesis</keyword>
<comment type="catalytic activity">
    <reaction evidence="7 9">
        <text>sn-glycerol 3-phosphate + NADP(+) = dihydroxyacetone phosphate + NADPH + H(+)</text>
        <dbReference type="Rhea" id="RHEA:11096"/>
        <dbReference type="ChEBI" id="CHEBI:15378"/>
        <dbReference type="ChEBI" id="CHEBI:57597"/>
        <dbReference type="ChEBI" id="CHEBI:57642"/>
        <dbReference type="ChEBI" id="CHEBI:57783"/>
        <dbReference type="ChEBI" id="CHEBI:58349"/>
        <dbReference type="EC" id="1.1.1.94"/>
    </reaction>
</comment>
<dbReference type="NCBIfam" id="NF000942">
    <property type="entry name" value="PRK00094.1-4"/>
    <property type="match status" value="1"/>
</dbReference>
<dbReference type="RefSeq" id="WP_173559732.1">
    <property type="nucleotide sequence ID" value="NZ_JAPIUZ010000005.1"/>
</dbReference>
<dbReference type="InterPro" id="IPR008927">
    <property type="entry name" value="6-PGluconate_DH-like_C_sf"/>
</dbReference>
<evidence type="ECO:0000256" key="9">
    <source>
        <dbReference type="RuleBase" id="RU000439"/>
    </source>
</evidence>
<evidence type="ECO:0000256" key="4">
    <source>
        <dbReference type="ARBA" id="ARBA00023098"/>
    </source>
</evidence>
<evidence type="ECO:0000256" key="7">
    <source>
        <dbReference type="HAMAP-Rule" id="MF_00394"/>
    </source>
</evidence>
<feature type="binding site" evidence="7">
    <location>
        <position position="177"/>
    </location>
    <ligand>
        <name>sn-glycerol 3-phosphate</name>
        <dbReference type="ChEBI" id="CHEBI:57597"/>
    </ligand>
</feature>
<dbReference type="InterPro" id="IPR011128">
    <property type="entry name" value="G3P_DH_NAD-dep_N"/>
</dbReference>
<keyword evidence="6 7" id="KW-1208">Phospholipid metabolism</keyword>
<feature type="binding site" evidence="7">
    <location>
        <position position="242"/>
    </location>
    <ligand>
        <name>sn-glycerol 3-phosphate</name>
        <dbReference type="ChEBI" id="CHEBI:57597"/>
    </ligand>
</feature>
<keyword evidence="5 7" id="KW-0594">Phospholipid biosynthesis</keyword>
<dbReference type="Pfam" id="PF07479">
    <property type="entry name" value="NAD_Gly3P_dh_C"/>
    <property type="match status" value="1"/>
</dbReference>
<feature type="binding site" evidence="7">
    <location>
        <position position="230"/>
    </location>
    <ligand>
        <name>sn-glycerol 3-phosphate</name>
        <dbReference type="ChEBI" id="CHEBI:57597"/>
    </ligand>
</feature>
<evidence type="ECO:0000259" key="10">
    <source>
        <dbReference type="Pfam" id="PF01210"/>
    </source>
</evidence>
<name>A0ABT3QG95_9PROT</name>
<comment type="catalytic activity">
    <reaction evidence="7">
        <text>sn-glycerol 3-phosphate + NAD(+) = dihydroxyacetone phosphate + NADH + H(+)</text>
        <dbReference type="Rhea" id="RHEA:11092"/>
        <dbReference type="ChEBI" id="CHEBI:15378"/>
        <dbReference type="ChEBI" id="CHEBI:57540"/>
        <dbReference type="ChEBI" id="CHEBI:57597"/>
        <dbReference type="ChEBI" id="CHEBI:57642"/>
        <dbReference type="ChEBI" id="CHEBI:57945"/>
        <dbReference type="EC" id="1.1.1.94"/>
    </reaction>
</comment>
<keyword evidence="3 7" id="KW-0560">Oxidoreductase</keyword>
<sequence length="317" mass="32716">MTNITVFGAGAWGCALALHIHKTGANVRLWARNPSARLPSGAMPRLRDHPLPADITVSDTFPVTTDLSVVVIPVQHLASVLPHLPQAPVLLCCKGIEQTTLDFPLEILARVRPDLKGAFLSGPNFAHEIAAGLPAAAVIAATQHETAQHIAEPISSPLFRLYTSTDCTGVQLGGAAKNVIAIAAGATMGAGLGENARAALITRGLAETGRLATALGGQPATLSGLAGIGDLLLTCTSPASRNYRMGLALGQGSRKEEALTTLPGVAEGVTTASALLSIARRHNVHVPITETIASFLSGSLTLAQAQDKLLSRPPGFE</sequence>
<proteinExistence type="inferred from homology"/>
<gene>
    <name evidence="7" type="primary">gpsA</name>
    <name evidence="12" type="ORF">OQ497_09925</name>
</gene>
<dbReference type="EC" id="1.1.1.94" evidence="7"/>
<dbReference type="InterPro" id="IPR013328">
    <property type="entry name" value="6PGD_dom2"/>
</dbReference>
<comment type="subcellular location">
    <subcellularLocation>
        <location evidence="7">Cytoplasm</location>
    </subcellularLocation>
</comment>
<comment type="similarity">
    <text evidence="1 7 8">Belongs to the NAD-dependent glycerol-3-phosphate dehydrogenase family.</text>
</comment>
<dbReference type="PANTHER" id="PTHR11728">
    <property type="entry name" value="GLYCEROL-3-PHOSPHATE DEHYDROGENASE"/>
    <property type="match status" value="1"/>
</dbReference>
<evidence type="ECO:0000256" key="5">
    <source>
        <dbReference type="ARBA" id="ARBA00023209"/>
    </source>
</evidence>
<dbReference type="InterPro" id="IPR006168">
    <property type="entry name" value="G3P_DH_NAD-dep"/>
</dbReference>
<feature type="binding site" evidence="7">
    <location>
        <position position="241"/>
    </location>
    <ligand>
        <name>NADPH</name>
        <dbReference type="ChEBI" id="CHEBI:57783"/>
    </ligand>
</feature>
<dbReference type="Pfam" id="PF01210">
    <property type="entry name" value="NAD_Gly3P_dh_N"/>
    <property type="match status" value="1"/>
</dbReference>
<evidence type="ECO:0000313" key="13">
    <source>
        <dbReference type="Proteomes" id="UP001301152"/>
    </source>
</evidence>
<reference evidence="12 13" key="1">
    <citation type="submission" date="2022-11" db="EMBL/GenBank/DDBJ databases">
        <title>Genome sequencing of Acetobacter type strain.</title>
        <authorList>
            <person name="Heo J."/>
            <person name="Lee D."/>
            <person name="Han B.-H."/>
            <person name="Hong S.-B."/>
            <person name="Kwon S.-W."/>
        </authorList>
    </citation>
    <scope>NUCLEOTIDE SEQUENCE [LARGE SCALE GENOMIC DNA]</scope>
    <source>
        <strain evidence="12 13">KACC 21253</strain>
    </source>
</reference>
<dbReference type="PROSITE" id="PS00957">
    <property type="entry name" value="NAD_G3PDH"/>
    <property type="match status" value="1"/>
</dbReference>
<evidence type="ECO:0000256" key="2">
    <source>
        <dbReference type="ARBA" id="ARBA00022516"/>
    </source>
</evidence>
<feature type="binding site" evidence="7">
    <location>
        <position position="94"/>
    </location>
    <ligand>
        <name>NADPH</name>
        <dbReference type="ChEBI" id="CHEBI:57783"/>
    </ligand>
</feature>
<accession>A0ABT3QG95</accession>
<dbReference type="Gene3D" id="3.40.50.720">
    <property type="entry name" value="NAD(P)-binding Rossmann-like Domain"/>
    <property type="match status" value="1"/>
</dbReference>
<comment type="function">
    <text evidence="7">Catalyzes the reduction of the glycolytic intermediate dihydroxyacetone phosphate (DHAP) to sn-glycerol 3-phosphate (G3P), the key precursor for phospholipid synthesis.</text>
</comment>
<feature type="binding site" evidence="7">
    <location>
        <position position="12"/>
    </location>
    <ligand>
        <name>NADPH</name>
        <dbReference type="ChEBI" id="CHEBI:57783"/>
    </ligand>
</feature>
<dbReference type="InterPro" id="IPR036291">
    <property type="entry name" value="NAD(P)-bd_dom_sf"/>
</dbReference>
<dbReference type="SUPFAM" id="SSF51735">
    <property type="entry name" value="NAD(P)-binding Rossmann-fold domains"/>
    <property type="match status" value="1"/>
</dbReference>
<dbReference type="Gene3D" id="1.10.1040.10">
    <property type="entry name" value="N-(1-d-carboxylethyl)-l-norvaline Dehydrogenase, domain 2"/>
    <property type="match status" value="1"/>
</dbReference>
<dbReference type="InterPro" id="IPR006109">
    <property type="entry name" value="G3P_DH_NAD-dep_C"/>
</dbReference>
<dbReference type="EMBL" id="JAPIUZ010000005">
    <property type="protein sequence ID" value="MCX2564276.1"/>
    <property type="molecule type" value="Genomic_DNA"/>
</dbReference>
<evidence type="ECO:0000256" key="3">
    <source>
        <dbReference type="ARBA" id="ARBA00023002"/>
    </source>
</evidence>
<comment type="pathway">
    <text evidence="7">Membrane lipid metabolism; glycerophospholipid metabolism.</text>
</comment>
<feature type="binding site" evidence="7">
    <location>
        <position position="126"/>
    </location>
    <ligand>
        <name>NADPH</name>
        <dbReference type="ChEBI" id="CHEBI:57783"/>
    </ligand>
</feature>
<feature type="binding site" evidence="7">
    <location>
        <position position="265"/>
    </location>
    <ligand>
        <name>NADPH</name>
        <dbReference type="ChEBI" id="CHEBI:57783"/>
    </ligand>
</feature>
<comment type="caution">
    <text evidence="7">Lacks conserved residue(s) required for the propagation of feature annotation.</text>
</comment>
<keyword evidence="7 8" id="KW-0520">NAD</keyword>
<dbReference type="SUPFAM" id="SSF48179">
    <property type="entry name" value="6-phosphogluconate dehydrogenase C-terminal domain-like"/>
    <property type="match status" value="1"/>
</dbReference>
<comment type="caution">
    <text evidence="12">The sequence shown here is derived from an EMBL/GenBank/DDBJ whole genome shotgun (WGS) entry which is preliminary data.</text>
</comment>
<evidence type="ECO:0000256" key="1">
    <source>
        <dbReference type="ARBA" id="ARBA00011009"/>
    </source>
</evidence>
<keyword evidence="7" id="KW-0521">NADP</keyword>
<feature type="binding site" evidence="7">
    <location>
        <position position="122"/>
    </location>
    <ligand>
        <name>sn-glycerol 3-phosphate</name>
        <dbReference type="ChEBI" id="CHEBI:57597"/>
    </ligand>
</feature>
<keyword evidence="7" id="KW-0547">Nucleotide-binding</keyword>
<evidence type="ECO:0000256" key="6">
    <source>
        <dbReference type="ARBA" id="ARBA00023264"/>
    </source>
</evidence>
<dbReference type="PIRSF" id="PIRSF000114">
    <property type="entry name" value="Glycerol-3-P_dh"/>
    <property type="match status" value="1"/>
</dbReference>
<dbReference type="Proteomes" id="UP001301152">
    <property type="component" value="Unassembled WGS sequence"/>
</dbReference>
<evidence type="ECO:0000256" key="8">
    <source>
        <dbReference type="RuleBase" id="RU000437"/>
    </source>
</evidence>
<evidence type="ECO:0000259" key="11">
    <source>
        <dbReference type="Pfam" id="PF07479"/>
    </source>
</evidence>
<feature type="binding site" evidence="7">
    <location>
        <position position="267"/>
    </location>
    <ligand>
        <name>NADPH</name>
        <dbReference type="ChEBI" id="CHEBI:57783"/>
    </ligand>
</feature>
<protein>
    <recommendedName>
        <fullName evidence="7">Glycerol-3-phosphate dehydrogenase [NAD(P)+]</fullName>
        <ecNumber evidence="7">1.1.1.94</ecNumber>
    </recommendedName>
    <alternativeName>
        <fullName evidence="7">NAD(P)(+)-dependent glycerol-3-phosphate dehydrogenase</fullName>
    </alternativeName>
    <alternativeName>
        <fullName evidence="7">NAD(P)H-dependent dihydroxyacetone-phosphate reductase</fullName>
    </alternativeName>
</protein>
<evidence type="ECO:0000313" key="12">
    <source>
        <dbReference type="EMBL" id="MCX2564276.1"/>
    </source>
</evidence>